<gene>
    <name evidence="2" type="ORF">I550_5351</name>
</gene>
<feature type="transmembrane region" description="Helical" evidence="1">
    <location>
        <begin position="107"/>
        <end position="129"/>
    </location>
</feature>
<dbReference type="EMBL" id="JAOG01000003">
    <property type="protein sequence ID" value="EUA53713.1"/>
    <property type="molecule type" value="Genomic_DNA"/>
</dbReference>
<dbReference type="PATRIC" id="fig|1299331.3.peg.5228"/>
<keyword evidence="1 2" id="KW-0812">Transmembrane</keyword>
<dbReference type="Proteomes" id="UP000020825">
    <property type="component" value="Unassembled WGS sequence"/>
</dbReference>
<name>X8CE57_MYCIT</name>
<sequence length="139" mass="13976">MLDPLPRWVRAEVLSSGDLVISGSTIAGEGAHAREVQRLLLAGPDPSALAAAGVGWLVVESDSAGDMGAAARTLGALAPVYRDDAIALYRVGGQSAGVSADRRAATVIAHAAWLALLVAGGAGAGIGAWRRRASVSPAR</sequence>
<comment type="caution">
    <text evidence="2">The sequence shown here is derived from an EMBL/GenBank/DDBJ whole genome shotgun (WGS) entry which is preliminary data.</text>
</comment>
<keyword evidence="1" id="KW-0472">Membrane</keyword>
<dbReference type="AlphaFoldDB" id="X8CE57"/>
<evidence type="ECO:0000313" key="2">
    <source>
        <dbReference type="EMBL" id="EUA53713.1"/>
    </source>
</evidence>
<proteinExistence type="predicted"/>
<keyword evidence="1" id="KW-1133">Transmembrane helix</keyword>
<evidence type="ECO:0000313" key="3">
    <source>
        <dbReference type="Proteomes" id="UP000020825"/>
    </source>
</evidence>
<organism evidence="2 3">
    <name type="scientific">Mycobacterium intracellulare 1956</name>
    <dbReference type="NCBI Taxonomy" id="1299331"/>
    <lineage>
        <taxon>Bacteria</taxon>
        <taxon>Bacillati</taxon>
        <taxon>Actinomycetota</taxon>
        <taxon>Actinomycetes</taxon>
        <taxon>Mycobacteriales</taxon>
        <taxon>Mycobacteriaceae</taxon>
        <taxon>Mycobacterium</taxon>
        <taxon>Mycobacterium avium complex (MAC)</taxon>
    </lineage>
</organism>
<reference evidence="2 3" key="1">
    <citation type="submission" date="2013-12" db="EMBL/GenBank/DDBJ databases">
        <authorList>
            <person name="Zelazny A."/>
            <person name="Olivier K."/>
            <person name="Holland S."/>
            <person name="Lenaerts A."/>
            <person name="Ordway D."/>
            <person name="DeGroote M.A."/>
            <person name="Parker T."/>
            <person name="Sizemore C."/>
            <person name="Tallon L.J."/>
            <person name="Sadzewicz L.K."/>
            <person name="Sengamalay N."/>
            <person name="Fraser C.M."/>
            <person name="Hine E."/>
            <person name="Shefchek K.A."/>
            <person name="Das S.P."/>
            <person name="Tettelin H."/>
        </authorList>
    </citation>
    <scope>NUCLEOTIDE SEQUENCE [LARGE SCALE GENOMIC DNA]</scope>
    <source>
        <strain evidence="2 3">1956</strain>
    </source>
</reference>
<accession>X8CE57</accession>
<evidence type="ECO:0000256" key="1">
    <source>
        <dbReference type="SAM" id="Phobius"/>
    </source>
</evidence>
<protein>
    <submittedName>
        <fullName evidence="2">Transmembrane domain protein</fullName>
    </submittedName>
</protein>